<keyword evidence="2" id="KW-0732">Signal</keyword>
<sequence length="453" mass="49397">MPRRFNLSFFGLVGAVMVALKLKDHIDGYDRVSSDEEGQGRVALQDTPAPAYQDEPMRDGEEAVALLDTEIPTQRPKRKRQSGCCVCCGVDLGLFCKALGIVTLLFMLYGAIKLIIWAVSPTPTGLETMPAFSTSLGCQSASHLYKGGEFTISIPPGPDGEHALDVRGTSVGTITLLEAASDATEISYTMTVRASDESLVDKVTLRYPGADPDQADSRMVISTPVITDTTSSACVRYDIALHIPKNLKKLYVAPHTLSHVQFHPDSHLNLENLIVTLFAMNDKNMILTSQNAIARKVKLEVYRGWIVGDVSLLSSVAITTQRGDGVANVRVHPTAPMDPLHPELEAADLQTTTGAGRTDITYINDRALPHRPIRSSHLSSRNGDVYLTYRESEFNGRISMMSKSFTATGISAFNRNTTTGSNDGDSKWTHWVGDVNGGDELTVNSRGWTTLYF</sequence>
<organism evidence="3 4">
    <name type="scientific">Moniliophthora roreri</name>
    <name type="common">Frosty pod rot fungus</name>
    <name type="synonym">Monilia roreri</name>
    <dbReference type="NCBI Taxonomy" id="221103"/>
    <lineage>
        <taxon>Eukaryota</taxon>
        <taxon>Fungi</taxon>
        <taxon>Dikarya</taxon>
        <taxon>Basidiomycota</taxon>
        <taxon>Agaricomycotina</taxon>
        <taxon>Agaricomycetes</taxon>
        <taxon>Agaricomycetidae</taxon>
        <taxon>Agaricales</taxon>
        <taxon>Marasmiineae</taxon>
        <taxon>Marasmiaceae</taxon>
        <taxon>Moniliophthora</taxon>
    </lineage>
</organism>
<keyword evidence="1" id="KW-0812">Transmembrane</keyword>
<evidence type="ECO:0000256" key="2">
    <source>
        <dbReference type="SAM" id="SignalP"/>
    </source>
</evidence>
<gene>
    <name evidence="3" type="ORF">WG66_18239</name>
</gene>
<keyword evidence="1" id="KW-1133">Transmembrane helix</keyword>
<feature type="transmembrane region" description="Helical" evidence="1">
    <location>
        <begin position="84"/>
        <end position="112"/>
    </location>
</feature>
<feature type="signal peptide" evidence="2">
    <location>
        <begin position="1"/>
        <end position="21"/>
    </location>
</feature>
<dbReference type="AlphaFoldDB" id="A0A0W0EZ25"/>
<dbReference type="eggNOG" id="ENOG502SGHI">
    <property type="taxonomic scope" value="Eukaryota"/>
</dbReference>
<dbReference type="Proteomes" id="UP000054988">
    <property type="component" value="Unassembled WGS sequence"/>
</dbReference>
<accession>A0A0W0EZ25</accession>
<evidence type="ECO:0000313" key="4">
    <source>
        <dbReference type="Proteomes" id="UP000054988"/>
    </source>
</evidence>
<feature type="chain" id="PRO_5006901310" description="Adhesin domain-containing protein" evidence="2">
    <location>
        <begin position="22"/>
        <end position="453"/>
    </location>
</feature>
<comment type="caution">
    <text evidence="3">The sequence shown here is derived from an EMBL/GenBank/DDBJ whole genome shotgun (WGS) entry which is preliminary data.</text>
</comment>
<name>A0A0W0EZ25_MONRR</name>
<evidence type="ECO:0000256" key="1">
    <source>
        <dbReference type="SAM" id="Phobius"/>
    </source>
</evidence>
<dbReference type="EMBL" id="LATX01002445">
    <property type="protein sequence ID" value="KTB29186.1"/>
    <property type="molecule type" value="Genomic_DNA"/>
</dbReference>
<reference evidence="3 4" key="1">
    <citation type="submission" date="2015-12" db="EMBL/GenBank/DDBJ databases">
        <title>Draft genome sequence of Moniliophthora roreri, the causal agent of frosty pod rot of cacao.</title>
        <authorList>
            <person name="Aime M.C."/>
            <person name="Diaz-Valderrama J.R."/>
            <person name="Kijpornyongpan T."/>
            <person name="Phillips-Mora W."/>
        </authorList>
    </citation>
    <scope>NUCLEOTIDE SEQUENCE [LARGE SCALE GENOMIC DNA]</scope>
    <source>
        <strain evidence="3 4">MCA 2952</strain>
    </source>
</reference>
<protein>
    <recommendedName>
        <fullName evidence="5">Adhesin domain-containing protein</fullName>
    </recommendedName>
</protein>
<evidence type="ECO:0000313" key="3">
    <source>
        <dbReference type="EMBL" id="KTB29186.1"/>
    </source>
</evidence>
<keyword evidence="1" id="KW-0472">Membrane</keyword>
<evidence type="ECO:0008006" key="5">
    <source>
        <dbReference type="Google" id="ProtNLM"/>
    </source>
</evidence>
<proteinExistence type="predicted"/>